<sequence length="254" mass="27592">MKFRPCIDLRNGKVVQIVGSTLSDQTQESLVTNFESALTPAQFARMYRADQLFGGHVIALGPGNTNAALDALQAFPGGLQMGGGINPENAHTFLDAGASHVIVTSYVFSKGRMDMDKLNALVNAVGKNRLVLDLSCRKRDGQFWIVTDRWQKFTEMAVTPATLENLSIFCDEFLVHGVDVEGKMQGIQEELVILLGEHSPIPATYAGGAGRFSDLERVKALGKGRVDLTIGSALDIFGGTIPYQQVVAWHKVQI</sequence>
<dbReference type="STRING" id="879212.DespoDRAFT_03637"/>
<reference evidence="7 8" key="1">
    <citation type="submission" date="2011-09" db="EMBL/GenBank/DDBJ databases">
        <authorList>
            <consortium name="US DOE Joint Genome Institute (JGI-PGF)"/>
            <person name="Lucas S."/>
            <person name="Han J."/>
            <person name="Lapidus A."/>
            <person name="Cheng J.-F."/>
            <person name="Goodwin L."/>
            <person name="Pitluck S."/>
            <person name="Peters L."/>
            <person name="Land M.L."/>
            <person name="Hauser L."/>
            <person name="Orellana R."/>
            <person name="Lovley D."/>
            <person name="Woyke T.J."/>
        </authorList>
    </citation>
    <scope>NUCLEOTIDE SEQUENCE [LARGE SCALE GENOMIC DNA]</scope>
    <source>
        <strain evidence="7 8">2ac9</strain>
    </source>
</reference>
<evidence type="ECO:0000256" key="6">
    <source>
        <dbReference type="RuleBase" id="RU003657"/>
    </source>
</evidence>
<evidence type="ECO:0000313" key="7">
    <source>
        <dbReference type="EMBL" id="EIM65380.1"/>
    </source>
</evidence>
<dbReference type="FunFam" id="3.20.20.70:FF:000110">
    <property type="entry name" value="1-(5-phosphoribosyl)-5-[(5-phosphoribosylamino)methylideneamino] imidazole-4-carboxamide isomerase, chloroplastic"/>
    <property type="match status" value="1"/>
</dbReference>
<dbReference type="InterPro" id="IPR006062">
    <property type="entry name" value="His_biosynth"/>
</dbReference>
<keyword evidence="8" id="KW-1185">Reference proteome</keyword>
<evidence type="ECO:0000256" key="3">
    <source>
        <dbReference type="ARBA" id="ARBA00023102"/>
    </source>
</evidence>
<dbReference type="Proteomes" id="UP000005778">
    <property type="component" value="Chromosome"/>
</dbReference>
<dbReference type="PANTHER" id="PTHR43090:SF2">
    <property type="entry name" value="1-(5-PHOSPHORIBOSYL)-5-[(5-PHOSPHORIBOSYLAMINO)METHYLIDENEAMINO] IMIDAZOLE-4-CARBOXAMIDE ISOMERASE"/>
    <property type="match status" value="1"/>
</dbReference>
<evidence type="ECO:0000256" key="1">
    <source>
        <dbReference type="ARBA" id="ARBA00009667"/>
    </source>
</evidence>
<dbReference type="InterPro" id="IPR011060">
    <property type="entry name" value="RibuloseP-bd_barrel"/>
</dbReference>
<evidence type="ECO:0000256" key="2">
    <source>
        <dbReference type="ARBA" id="ARBA00022605"/>
    </source>
</evidence>
<dbReference type="EMBL" id="CM001488">
    <property type="protein sequence ID" value="EIM65380.1"/>
    <property type="molecule type" value="Genomic_DNA"/>
</dbReference>
<reference evidence="7 8" key="2">
    <citation type="submission" date="2012-02" db="EMBL/GenBank/DDBJ databases">
        <title>Improved High-Quality Draft sequence of Desulfobacter postgatei 2ac9.</title>
        <authorList>
            <consortium name="US DOE Joint Genome Institute"/>
            <person name="Lucas S."/>
            <person name="Han J."/>
            <person name="Lapidus A."/>
            <person name="Cheng J.-F."/>
            <person name="Goodwin L."/>
            <person name="Pitluck S."/>
            <person name="Peters L."/>
            <person name="Ovchinnikova G."/>
            <person name="Held B."/>
            <person name="Detter J.C."/>
            <person name="Han C."/>
            <person name="Tapia R."/>
            <person name="Land M."/>
            <person name="Hauser L."/>
            <person name="Kyrpides N."/>
            <person name="Ivanova N."/>
            <person name="Pagani I."/>
            <person name="Orellana R."/>
            <person name="Lovley D."/>
            <person name="Woyke T."/>
        </authorList>
    </citation>
    <scope>NUCLEOTIDE SEQUENCE [LARGE SCALE GENOMIC DNA]</scope>
    <source>
        <strain evidence="7 8">2ac9</strain>
    </source>
</reference>
<dbReference type="eggNOG" id="COG0106">
    <property type="taxonomic scope" value="Bacteria"/>
</dbReference>
<dbReference type="InterPro" id="IPR044524">
    <property type="entry name" value="Isoase_HisA-like"/>
</dbReference>
<dbReference type="Gene3D" id="3.20.20.70">
    <property type="entry name" value="Aldolase class I"/>
    <property type="match status" value="1"/>
</dbReference>
<evidence type="ECO:0000313" key="8">
    <source>
        <dbReference type="Proteomes" id="UP000005778"/>
    </source>
</evidence>
<name>I5B7B7_9BACT</name>
<proteinExistence type="inferred from homology"/>
<keyword evidence="2 6" id="KW-0028">Amino-acid biosynthesis</keyword>
<dbReference type="AlphaFoldDB" id="I5B7B7"/>
<organism evidence="7 8">
    <name type="scientific">Desulfobacter postgatei 2ac9</name>
    <dbReference type="NCBI Taxonomy" id="879212"/>
    <lineage>
        <taxon>Bacteria</taxon>
        <taxon>Pseudomonadati</taxon>
        <taxon>Thermodesulfobacteriota</taxon>
        <taxon>Desulfobacteria</taxon>
        <taxon>Desulfobacterales</taxon>
        <taxon>Desulfobacteraceae</taxon>
        <taxon>Desulfobacter</taxon>
    </lineage>
</organism>
<dbReference type="PANTHER" id="PTHR43090">
    <property type="entry name" value="1-(5-PHOSPHORIBOSYL)-5-[(5-PHOSPHORIBOSYLAMINO)METHYLIDENEAMINO] IMIDAZOLE-4-CARBOXAMIDE ISOMERASE"/>
    <property type="match status" value="1"/>
</dbReference>
<comment type="pathway">
    <text evidence="5">Amino-acid biosynthesis.</text>
</comment>
<dbReference type="SUPFAM" id="SSF51366">
    <property type="entry name" value="Ribulose-phoshate binding barrel"/>
    <property type="match status" value="1"/>
</dbReference>
<dbReference type="CDD" id="cd04723">
    <property type="entry name" value="HisA_HisF"/>
    <property type="match status" value="1"/>
</dbReference>
<dbReference type="NCBIfam" id="TIGR02129">
    <property type="entry name" value="hisA_euk"/>
    <property type="match status" value="1"/>
</dbReference>
<dbReference type="GO" id="GO:0005737">
    <property type="term" value="C:cytoplasm"/>
    <property type="evidence" value="ECO:0007669"/>
    <property type="project" value="TreeGrafter"/>
</dbReference>
<protein>
    <submittedName>
        <fullName evidence="7">Phosphoribosylformimino-5-aminoimidazole carboxamide ribotide isomerase, eukaryotic type</fullName>
    </submittedName>
</protein>
<evidence type="ECO:0000256" key="4">
    <source>
        <dbReference type="ARBA" id="ARBA00023235"/>
    </source>
</evidence>
<dbReference type="Pfam" id="PF00977">
    <property type="entry name" value="His_biosynth"/>
    <property type="match status" value="1"/>
</dbReference>
<dbReference type="InterPro" id="IPR013785">
    <property type="entry name" value="Aldolase_TIM"/>
</dbReference>
<keyword evidence="3 6" id="KW-0368">Histidine biosynthesis</keyword>
<dbReference type="InterPro" id="IPR011858">
    <property type="entry name" value="His6/HISN3"/>
</dbReference>
<dbReference type="GO" id="GO:0000162">
    <property type="term" value="P:L-tryptophan biosynthetic process"/>
    <property type="evidence" value="ECO:0007669"/>
    <property type="project" value="TreeGrafter"/>
</dbReference>
<accession>I5B7B7</accession>
<dbReference type="GO" id="GO:0000105">
    <property type="term" value="P:L-histidine biosynthetic process"/>
    <property type="evidence" value="ECO:0007669"/>
    <property type="project" value="UniProtKB-KW"/>
</dbReference>
<dbReference type="OrthoDB" id="9807749at2"/>
<dbReference type="HOGENOM" id="CLU_065050_0_0_7"/>
<keyword evidence="4 7" id="KW-0413">Isomerase</keyword>
<comment type="similarity">
    <text evidence="1 6">Belongs to the HisA/HisF family.</text>
</comment>
<dbReference type="RefSeq" id="WP_004075522.1">
    <property type="nucleotide sequence ID" value="NZ_CM001488.1"/>
</dbReference>
<gene>
    <name evidence="7" type="ORF">DespoDRAFT_03637</name>
</gene>
<evidence type="ECO:0000256" key="5">
    <source>
        <dbReference type="ARBA" id="ARBA00029440"/>
    </source>
</evidence>
<dbReference type="GO" id="GO:0003949">
    <property type="term" value="F:1-(5-phosphoribosyl)-5-[(5-phosphoribosylamino)methylideneamino]imidazole-4-carboxamide isomerase activity"/>
    <property type="evidence" value="ECO:0007669"/>
    <property type="project" value="InterPro"/>
</dbReference>